<sequence>MKRELLIITGLILIVTGGALEYHRRQLLWEEFAIAHDRLFIDRKYAAFTYANGMAVAMQAPGTVEEDYNFANTFVVGINYQWSRQRYERLLRLVGLDPRREAVFIRAASDYYQSDSTYLDGLSRSGKTTEALIYRKTDPAKVADMPKPEVFNYMVWRRERVTLQNGRIQARLIEEMNQEHF</sequence>
<keyword evidence="2" id="KW-1185">Reference proteome</keyword>
<proteinExistence type="predicted"/>
<gene>
    <name evidence="1" type="ORF">FY528_02130</name>
</gene>
<accession>A0A5D6VG97</accession>
<comment type="caution">
    <text evidence="1">The sequence shown here is derived from an EMBL/GenBank/DDBJ whole genome shotgun (WGS) entry which is preliminary data.</text>
</comment>
<dbReference type="RefSeq" id="WP_149069328.1">
    <property type="nucleotide sequence ID" value="NZ_VTHL01000001.1"/>
</dbReference>
<dbReference type="Proteomes" id="UP000322791">
    <property type="component" value="Unassembled WGS sequence"/>
</dbReference>
<organism evidence="1 2">
    <name type="scientific">Hymenobacter lutimineralis</name>
    <dbReference type="NCBI Taxonomy" id="2606448"/>
    <lineage>
        <taxon>Bacteria</taxon>
        <taxon>Pseudomonadati</taxon>
        <taxon>Bacteroidota</taxon>
        <taxon>Cytophagia</taxon>
        <taxon>Cytophagales</taxon>
        <taxon>Hymenobacteraceae</taxon>
        <taxon>Hymenobacter</taxon>
    </lineage>
</organism>
<reference evidence="1 2" key="1">
    <citation type="submission" date="2019-08" db="EMBL/GenBank/DDBJ databases">
        <authorList>
            <person name="Seo M.-J."/>
        </authorList>
    </citation>
    <scope>NUCLEOTIDE SEQUENCE [LARGE SCALE GENOMIC DNA]</scope>
    <source>
        <strain evidence="1 2">KIGAM108</strain>
    </source>
</reference>
<dbReference type="EMBL" id="VTHL01000001">
    <property type="protein sequence ID" value="TYZ14546.1"/>
    <property type="molecule type" value="Genomic_DNA"/>
</dbReference>
<evidence type="ECO:0000313" key="1">
    <source>
        <dbReference type="EMBL" id="TYZ14546.1"/>
    </source>
</evidence>
<protein>
    <submittedName>
        <fullName evidence="1">Uncharacterized protein</fullName>
    </submittedName>
</protein>
<evidence type="ECO:0000313" key="2">
    <source>
        <dbReference type="Proteomes" id="UP000322791"/>
    </source>
</evidence>
<dbReference type="AlphaFoldDB" id="A0A5D6VG97"/>
<name>A0A5D6VG97_9BACT</name>